<dbReference type="GO" id="GO:0003677">
    <property type="term" value="F:DNA binding"/>
    <property type="evidence" value="ECO:0007669"/>
    <property type="project" value="UniProtKB-KW"/>
</dbReference>
<dbReference type="GO" id="GO:0004803">
    <property type="term" value="F:transposase activity"/>
    <property type="evidence" value="ECO:0007669"/>
    <property type="project" value="InterPro"/>
</dbReference>
<dbReference type="KEGG" id="msj:MSSAC_3009"/>
<dbReference type="InterPro" id="IPR012337">
    <property type="entry name" value="RNaseH-like_sf"/>
</dbReference>
<dbReference type="Proteomes" id="UP000033123">
    <property type="component" value="Chromosome"/>
</dbReference>
<dbReference type="NCBIfam" id="NF033592">
    <property type="entry name" value="transpos_IS4_1"/>
    <property type="match status" value="1"/>
</dbReference>
<evidence type="ECO:0000256" key="2">
    <source>
        <dbReference type="ARBA" id="ARBA00022578"/>
    </source>
</evidence>
<protein>
    <submittedName>
        <fullName evidence="6">Mobile element protein</fullName>
    </submittedName>
</protein>
<keyword evidence="3" id="KW-0238">DNA-binding</keyword>
<sequence>MCFYINSLNISVSMSPRPPSTLEDSLREMFPEEWLRQTAKETGLIKRERKIDPVIIFWVLTLSFGVRLQRTLASLKREYEKEANNTISDSSWYYRFTPELVEFLHQCVIHGIEELAKEPGRKLGKKLENFQDVLIQDSTIVRLHSSLADKFPAARARTVAAGIKVGVMVSAVANGPKTVALYSEKTAEIKTLKIGPWIKDRILLVDLGFYKTQMFARVEENGGYFVSRIKKNMDPVVVSIEEGIPKTKCKDFMEKPVSECIKQLSGKDIDAVVKIAFKRRVYKGKQKRDEMLVRLVAVYNDEDKKHHIYITNIQKDVLNAKDIAKLYGARWDVELLFKELKSKYALDVLETKNVQVIEALIWTAILTLIVSRRIYSLVRNSTAHPEKMARYTQLRWSTIFAENASDLLTVILQRCGIQRNFETVMSVYESQALDPHVNRERFREEWYE</sequence>
<comment type="similarity">
    <text evidence="1">Belongs to the transposase 11 family.</text>
</comment>
<evidence type="ECO:0000313" key="6">
    <source>
        <dbReference type="EMBL" id="AKB37599.1"/>
    </source>
</evidence>
<dbReference type="PANTHER" id="PTHR33258">
    <property type="entry name" value="TRANSPOSASE INSL FOR INSERTION SEQUENCE ELEMENT IS186A-RELATED"/>
    <property type="match status" value="1"/>
</dbReference>
<feature type="domain" description="Transposase IS4-like" evidence="5">
    <location>
        <begin position="130"/>
        <end position="368"/>
    </location>
</feature>
<reference evidence="6 7" key="1">
    <citation type="submission" date="2014-07" db="EMBL/GenBank/DDBJ databases">
        <title>Methanogenic archaea and the global carbon cycle.</title>
        <authorList>
            <person name="Henriksen J.R."/>
            <person name="Luke J."/>
            <person name="Reinhart S."/>
            <person name="Benedict M.N."/>
            <person name="Youngblut N.D."/>
            <person name="Metcalf M.E."/>
            <person name="Whitaker R.J."/>
            <person name="Metcalf W.W."/>
        </authorList>
    </citation>
    <scope>NUCLEOTIDE SEQUENCE [LARGE SCALE GENOMIC DNA]</scope>
    <source>
        <strain evidence="6 7">C2J</strain>
    </source>
</reference>
<dbReference type="STRING" id="1434118.MSSAC_3009"/>
<name>A0A0E3PQJ1_9EURY</name>
<keyword evidence="4" id="KW-0233">DNA recombination</keyword>
<gene>
    <name evidence="6" type="ORF">MSSAC_3009</name>
</gene>
<organism evidence="6 7">
    <name type="scientific">Methanosarcina siciliae C2J</name>
    <dbReference type="NCBI Taxonomy" id="1434118"/>
    <lineage>
        <taxon>Archaea</taxon>
        <taxon>Methanobacteriati</taxon>
        <taxon>Methanobacteriota</taxon>
        <taxon>Stenosarchaea group</taxon>
        <taxon>Methanomicrobia</taxon>
        <taxon>Methanosarcinales</taxon>
        <taxon>Methanosarcinaceae</taxon>
        <taxon>Methanosarcina</taxon>
    </lineage>
</organism>
<dbReference type="PANTHER" id="PTHR33258:SF1">
    <property type="entry name" value="TRANSPOSASE INSL FOR INSERTION SEQUENCE ELEMENT IS186A-RELATED"/>
    <property type="match status" value="1"/>
</dbReference>
<evidence type="ECO:0000256" key="1">
    <source>
        <dbReference type="ARBA" id="ARBA00010075"/>
    </source>
</evidence>
<evidence type="ECO:0000313" key="7">
    <source>
        <dbReference type="Proteomes" id="UP000033123"/>
    </source>
</evidence>
<dbReference type="InterPro" id="IPR047952">
    <property type="entry name" value="Transpos_IS4"/>
</dbReference>
<evidence type="ECO:0000256" key="3">
    <source>
        <dbReference type="ARBA" id="ARBA00023125"/>
    </source>
</evidence>
<dbReference type="HOGENOM" id="CLU_042765_2_0_2"/>
<dbReference type="PATRIC" id="fig|1434118.4.peg.3897"/>
<dbReference type="GO" id="GO:0006313">
    <property type="term" value="P:DNA transposition"/>
    <property type="evidence" value="ECO:0007669"/>
    <property type="project" value="InterPro"/>
</dbReference>
<evidence type="ECO:0000259" key="5">
    <source>
        <dbReference type="Pfam" id="PF01609"/>
    </source>
</evidence>
<accession>A0A0E3PQJ1</accession>
<dbReference type="EMBL" id="CP009508">
    <property type="protein sequence ID" value="AKB37599.1"/>
    <property type="molecule type" value="Genomic_DNA"/>
</dbReference>
<evidence type="ECO:0000256" key="4">
    <source>
        <dbReference type="ARBA" id="ARBA00023172"/>
    </source>
</evidence>
<dbReference type="Gene3D" id="3.90.350.10">
    <property type="entry name" value="Transposase Inhibitor Protein From Tn5, Chain A, domain 1"/>
    <property type="match status" value="1"/>
</dbReference>
<proteinExistence type="inferred from homology"/>
<dbReference type="Pfam" id="PF01609">
    <property type="entry name" value="DDE_Tnp_1"/>
    <property type="match status" value="1"/>
</dbReference>
<keyword evidence="2" id="KW-0815">Transposition</keyword>
<dbReference type="SUPFAM" id="SSF53098">
    <property type="entry name" value="Ribonuclease H-like"/>
    <property type="match status" value="1"/>
</dbReference>
<dbReference type="AlphaFoldDB" id="A0A0E3PQJ1"/>
<dbReference type="InterPro" id="IPR002559">
    <property type="entry name" value="Transposase_11"/>
</dbReference>